<reference evidence="8 9" key="2">
    <citation type="journal article" date="2009" name="PLoS ONE">
        <title>The photosynthetic apparatus and its regulation in the aerobic gammaproteobacterium Congregibacter litoralis gen. nov., sp. nov.</title>
        <authorList>
            <person name="Spring S."/>
            <person name="Lunsdorf H."/>
            <person name="Fuchs B.M."/>
            <person name="Tindall B.J."/>
        </authorList>
    </citation>
    <scope>NUCLEOTIDE SEQUENCE [LARGE SCALE GENOMIC DNA]</scope>
    <source>
        <strain evidence="8">KT71</strain>
    </source>
</reference>
<evidence type="ECO:0000256" key="1">
    <source>
        <dbReference type="ARBA" id="ARBA00005254"/>
    </source>
</evidence>
<proteinExistence type="inferred from homology"/>
<dbReference type="Proteomes" id="UP000019205">
    <property type="component" value="Chromosome"/>
</dbReference>
<name>A4A771_9GAMM</name>
<dbReference type="PANTHER" id="PTHR43602">
    <property type="match status" value="1"/>
</dbReference>
<dbReference type="AlphaFoldDB" id="A4A771"/>
<dbReference type="InterPro" id="IPR001753">
    <property type="entry name" value="Enoyl-CoA_hydra/iso"/>
</dbReference>
<sequence length="271" mass="29258">MSDAAANNDAPLMESSHNNVRWMTLNREKQRNPLSLQMLNALIDALDRANNDPDVRAIVIAARGPVFSAGHDLREMSKQEGEDRSAQLQRMRLILDTCSRMMLGIVNSPKAIIACVQGTATAAGCQLVSACDLAVSADTASFCTPGVNMGGFCTTPLVGIGRNVHRKHAMAMALTGDAFSAEDAVRFGLINECVPADQLLERTTALAERIAAKSAQGIRHGKADFYRQVDMPIEDAFAYANEAMVRAMTSEDAEEGKAAFFEKRPPVWGDA</sequence>
<accession>A4A771</accession>
<dbReference type="Gene3D" id="1.10.12.10">
    <property type="entry name" value="Lyase 2-enoyl-coa Hydratase, Chain A, domain 2"/>
    <property type="match status" value="1"/>
</dbReference>
<organism evidence="8 9">
    <name type="scientific">Congregibacter litoralis KT71</name>
    <dbReference type="NCBI Taxonomy" id="314285"/>
    <lineage>
        <taxon>Bacteria</taxon>
        <taxon>Pseudomonadati</taxon>
        <taxon>Pseudomonadota</taxon>
        <taxon>Gammaproteobacteria</taxon>
        <taxon>Cellvibrionales</taxon>
        <taxon>Halieaceae</taxon>
        <taxon>Congregibacter</taxon>
    </lineage>
</organism>
<dbReference type="InterPro" id="IPR029045">
    <property type="entry name" value="ClpP/crotonase-like_dom_sf"/>
</dbReference>
<dbReference type="GO" id="GO:0016836">
    <property type="term" value="F:hydro-lyase activity"/>
    <property type="evidence" value="ECO:0007669"/>
    <property type="project" value="TreeGrafter"/>
</dbReference>
<keyword evidence="9" id="KW-1185">Reference proteome</keyword>
<dbReference type="InterPro" id="IPR014748">
    <property type="entry name" value="Enoyl-CoA_hydra_C"/>
</dbReference>
<gene>
    <name evidence="8" type="ORF">KT71_02797</name>
</gene>
<keyword evidence="4" id="KW-0443">Lipid metabolism</keyword>
<dbReference type="NCBIfam" id="NF006008">
    <property type="entry name" value="PRK08139.1"/>
    <property type="match status" value="1"/>
</dbReference>
<dbReference type="Gene3D" id="3.90.226.10">
    <property type="entry name" value="2-enoyl-CoA Hydratase, Chain A, domain 1"/>
    <property type="match status" value="1"/>
</dbReference>
<dbReference type="SUPFAM" id="SSF52096">
    <property type="entry name" value="ClpP/crotonase"/>
    <property type="match status" value="1"/>
</dbReference>
<comment type="similarity">
    <text evidence="1 7">Belongs to the enoyl-CoA hydratase/isomerase family.</text>
</comment>
<evidence type="ECO:0000256" key="2">
    <source>
        <dbReference type="ARBA" id="ARBA00022832"/>
    </source>
</evidence>
<evidence type="ECO:0000256" key="5">
    <source>
        <dbReference type="ARBA" id="ARBA00037410"/>
    </source>
</evidence>
<comment type="function">
    <text evidence="5">May play a role in fatty acid biosynthesis and insulin sensitivity.</text>
</comment>
<comment type="caution">
    <text evidence="8">The sequence shown here is derived from an EMBL/GenBank/DDBJ whole genome shotgun (WGS) entry which is preliminary data.</text>
</comment>
<evidence type="ECO:0000313" key="9">
    <source>
        <dbReference type="Proteomes" id="UP000019205"/>
    </source>
</evidence>
<dbReference type="PROSITE" id="PS00166">
    <property type="entry name" value="ENOYL_COA_HYDRATASE"/>
    <property type="match status" value="1"/>
</dbReference>
<dbReference type="GO" id="GO:0006631">
    <property type="term" value="P:fatty acid metabolic process"/>
    <property type="evidence" value="ECO:0007669"/>
    <property type="project" value="UniProtKB-KW"/>
</dbReference>
<dbReference type="Pfam" id="PF00378">
    <property type="entry name" value="ECH_1"/>
    <property type="match status" value="1"/>
</dbReference>
<evidence type="ECO:0000256" key="6">
    <source>
        <dbReference type="ARBA" id="ARBA00040545"/>
    </source>
</evidence>
<dbReference type="InterPro" id="IPR052377">
    <property type="entry name" value="Mitochondrial_ECH-domain"/>
</dbReference>
<dbReference type="eggNOG" id="COG1024">
    <property type="taxonomic scope" value="Bacteria"/>
</dbReference>
<keyword evidence="2" id="KW-0276">Fatty acid metabolism</keyword>
<dbReference type="HOGENOM" id="CLU_009834_7_3_6"/>
<dbReference type="InterPro" id="IPR018376">
    <property type="entry name" value="Enoyl-CoA_hyd/isom_CS"/>
</dbReference>
<reference evidence="8 9" key="1">
    <citation type="journal article" date="2007" name="Proc. Natl. Acad. Sci. U.S.A.">
        <title>Characterization of a marine gammaproteobacterium capable of aerobic anoxygenic photosynthesis.</title>
        <authorList>
            <person name="Fuchs B.M."/>
            <person name="Spring S."/>
            <person name="Teeling H."/>
            <person name="Quast C."/>
            <person name="Wulf J."/>
            <person name="Schattenhofer M."/>
            <person name="Yan S."/>
            <person name="Ferriera S."/>
            <person name="Johnson J."/>
            <person name="Glockner F.O."/>
            <person name="Amann R."/>
        </authorList>
    </citation>
    <scope>NUCLEOTIDE SEQUENCE [LARGE SCALE GENOMIC DNA]</scope>
    <source>
        <strain evidence="8">KT71</strain>
    </source>
</reference>
<dbReference type="OrthoDB" id="9807606at2"/>
<dbReference type="CDD" id="cd06558">
    <property type="entry name" value="crotonase-like"/>
    <property type="match status" value="1"/>
</dbReference>
<dbReference type="STRING" id="314285.KT71_02797"/>
<keyword evidence="3" id="KW-0809">Transit peptide</keyword>
<evidence type="ECO:0000313" key="8">
    <source>
        <dbReference type="EMBL" id="EAQ98140.1"/>
    </source>
</evidence>
<evidence type="ECO:0000256" key="3">
    <source>
        <dbReference type="ARBA" id="ARBA00022946"/>
    </source>
</evidence>
<protein>
    <recommendedName>
        <fullName evidence="6">Enoyl-CoA hydratase domain-containing protein 3, mitochondrial</fullName>
    </recommendedName>
</protein>
<dbReference type="RefSeq" id="WP_008292961.1">
    <property type="nucleotide sequence ID" value="NZ_CM002299.1"/>
</dbReference>
<evidence type="ECO:0000256" key="4">
    <source>
        <dbReference type="ARBA" id="ARBA00023098"/>
    </source>
</evidence>
<dbReference type="EMBL" id="AAOA02000002">
    <property type="protein sequence ID" value="EAQ98140.1"/>
    <property type="molecule type" value="Genomic_DNA"/>
</dbReference>
<dbReference type="PANTHER" id="PTHR43602:SF1">
    <property type="entry name" value="ENOYL-COA HYDRATASE DOMAIN-CONTAINING PROTEIN 3, MITOCHONDRIAL"/>
    <property type="match status" value="1"/>
</dbReference>
<evidence type="ECO:0000256" key="7">
    <source>
        <dbReference type="RuleBase" id="RU003707"/>
    </source>
</evidence>